<dbReference type="PANTHER" id="PTHR38567:SF1">
    <property type="entry name" value="DUF4291 DOMAIN-CONTAINING PROTEIN"/>
    <property type="match status" value="1"/>
</dbReference>
<dbReference type="AlphaFoldDB" id="A0A5S9F0M1"/>
<dbReference type="RefSeq" id="WP_229759341.1">
    <property type="nucleotide sequence ID" value="NZ_AP019860.1"/>
</dbReference>
<accession>A0A5S9F0M1</accession>
<protein>
    <recommendedName>
        <fullName evidence="3">DUF4291 domain-containing protein</fullName>
    </recommendedName>
</protein>
<reference evidence="1 2" key="1">
    <citation type="submission" date="2019-08" db="EMBL/GenBank/DDBJ databases">
        <title>Complete genome sequence of Candidatus Uab amorphum.</title>
        <authorList>
            <person name="Shiratori T."/>
            <person name="Suzuki S."/>
            <person name="Kakizawa Y."/>
            <person name="Ishida K."/>
        </authorList>
    </citation>
    <scope>NUCLEOTIDE SEQUENCE [LARGE SCALE GENOMIC DNA]</scope>
    <source>
        <strain evidence="1 2">SRT547</strain>
    </source>
</reference>
<gene>
    <name evidence="1" type="ORF">UABAM_00094</name>
</gene>
<dbReference type="KEGG" id="uam:UABAM_00094"/>
<evidence type="ECO:0000313" key="1">
    <source>
        <dbReference type="EMBL" id="BBM81755.1"/>
    </source>
</evidence>
<sequence>MNHSVRANFNKNSIVIYQAFRPQIALPALQEQKFVAPFSFERMTWIKPSFLWLMARSGWGRKNNQHILGIRISREGWEKALQQGILTTPQPQIYGSYDNWQQKFSKAKVHIQWDPERNIFGKKSNLRSIQVGLSRFIIREYVDDWIYEIIDYTPLTKKIYTLLQKGYTDKAKRLLPPEKPYPLCTKRHRNLFPKDAFS</sequence>
<dbReference type="PANTHER" id="PTHR38567">
    <property type="entry name" value="DUF4291 DOMAIN-CONTAINING PROTEIN"/>
    <property type="match status" value="1"/>
</dbReference>
<dbReference type="Proteomes" id="UP000326354">
    <property type="component" value="Chromosome"/>
</dbReference>
<evidence type="ECO:0000313" key="2">
    <source>
        <dbReference type="Proteomes" id="UP000326354"/>
    </source>
</evidence>
<dbReference type="InterPro" id="IPR025633">
    <property type="entry name" value="DUF4291"/>
</dbReference>
<proteinExistence type="predicted"/>
<name>A0A5S9F0M1_UABAM</name>
<organism evidence="1 2">
    <name type="scientific">Uabimicrobium amorphum</name>
    <dbReference type="NCBI Taxonomy" id="2596890"/>
    <lineage>
        <taxon>Bacteria</taxon>
        <taxon>Pseudomonadati</taxon>
        <taxon>Planctomycetota</taxon>
        <taxon>Candidatus Uabimicrobiia</taxon>
        <taxon>Candidatus Uabimicrobiales</taxon>
        <taxon>Candidatus Uabimicrobiaceae</taxon>
        <taxon>Candidatus Uabimicrobium</taxon>
    </lineage>
</organism>
<evidence type="ECO:0008006" key="3">
    <source>
        <dbReference type="Google" id="ProtNLM"/>
    </source>
</evidence>
<keyword evidence="2" id="KW-1185">Reference proteome</keyword>
<dbReference type="EMBL" id="AP019860">
    <property type="protein sequence ID" value="BBM81755.1"/>
    <property type="molecule type" value="Genomic_DNA"/>
</dbReference>
<dbReference type="Pfam" id="PF14124">
    <property type="entry name" value="DUF4291"/>
    <property type="match status" value="1"/>
</dbReference>